<evidence type="ECO:0000259" key="2">
    <source>
        <dbReference type="PROSITE" id="PS50994"/>
    </source>
</evidence>
<dbReference type="EMBL" id="CAJFDI010000001">
    <property type="protein sequence ID" value="CAD5208102.1"/>
    <property type="molecule type" value="Genomic_DNA"/>
</dbReference>
<evidence type="ECO:0000256" key="1">
    <source>
        <dbReference type="SAM" id="Phobius"/>
    </source>
</evidence>
<dbReference type="PROSITE" id="PS50994">
    <property type="entry name" value="INTEGRASE"/>
    <property type="match status" value="1"/>
</dbReference>
<dbReference type="EMBL" id="CAJFCV020000001">
    <property type="protein sequence ID" value="CAG9080226.1"/>
    <property type="molecule type" value="Genomic_DNA"/>
</dbReference>
<evidence type="ECO:0000313" key="3">
    <source>
        <dbReference type="EMBL" id="CAD5208102.1"/>
    </source>
</evidence>
<sequence>MTSFDIKFPFSHQSQSAIFLALLRHLQNHFPPTHAQIRDYGLFSDESGIIRWKTRRLIAGSTTLTHNPPYLPPDSPILDSYILHLHIRHMHASPEYVFSLLRELVFIPKARSIVKRILKTCQHCKNLKAKPYEQPPFPPFPPQRTTPSPPFSYCGVDFLGPAQVKDHDGSVIKVYAVIFCCLSTRCIYLDLARDMSAKSFLFALRRFSARRGFPVQLYSDNGPNLTAVASLLDRNSITGEIILNSKVAEFLRSQQLTWKFSPSFSPFSNGWFERLIGIVKSSLNRVIGRRLLDIEEYQTLLTESEYIVNCRPITYSSSEESPVIRPADFLNLSVIRPPYPLSPDDHNDPDWILPADENLAKTQLLNQWKNSNTLTDRLWHYWTSSYLTELQARNKTQHRQETPSTLSPQVNEIVLIKEQQMPRHMWRLGRITKLHSTPYRSASLTTVSASGQKRKITRPISKLCPLELRALASVVCLFALVFQFAQGCSETQTIIGSSETCSKYSDDKIVCNFKKSLVFSVRPQSKIICLQISSTFGNDTAYANLIISAQSLNYVCTPSTVTFTRPFKIHVEKSHRCDAAAGSQCQASFCESVTSTTNLIDFGSEANSLPGHSRCSRSCGCISCGCFLCSPSCLFYRYYASPVSDDILHAFTCASYDTYLRGTLALDHNQTQFTLQHGQQFDWENISLSILSSSYSPTPILGYIFLTSMKTNKTVALNPALVSTYNNLLKFSCPSIQSARQFRCEFPSSLCQCSPDFFSPRCNCADIDFSSLFESRDFAFPFSREGISMEMEGERPTAKSNHATELIVSLDRNVTLLFHRSKCECILSSVTGCFNCQRSPMVNLKCQASFGTTTAAIICKSVHVQPFLCPPQRSSLMMPFSSRTQEFDEECVVQCAGGNTTLRIHGSLNASKPLNPAPEGGEIAKDKTPSSSWSEVWSTIFNFLKDLKWYYFVILAGGLAFLILLIVVYISPFARECLRRTRIEALSPIMPRPQHTLQ</sequence>
<dbReference type="Pfam" id="PF07245">
    <property type="entry name" value="Phlebovirus_G2"/>
    <property type="match status" value="1"/>
</dbReference>
<comment type="caution">
    <text evidence="3">The sequence shown here is derived from an EMBL/GenBank/DDBJ whole genome shotgun (WGS) entry which is preliminary data.</text>
</comment>
<feature type="transmembrane region" description="Helical" evidence="1">
    <location>
        <begin position="949"/>
        <end position="970"/>
    </location>
</feature>
<dbReference type="Proteomes" id="UP000582659">
    <property type="component" value="Unassembled WGS sequence"/>
</dbReference>
<gene>
    <name evidence="3" type="ORF">BXYJ_LOCUS338</name>
</gene>
<dbReference type="InterPro" id="IPR009878">
    <property type="entry name" value="Phlebovirus_G2_fusion"/>
</dbReference>
<proteinExistence type="predicted"/>
<dbReference type="GO" id="GO:0015074">
    <property type="term" value="P:DNA integration"/>
    <property type="evidence" value="ECO:0007669"/>
    <property type="project" value="InterPro"/>
</dbReference>
<keyword evidence="1" id="KW-0472">Membrane</keyword>
<dbReference type="InterPro" id="IPR040676">
    <property type="entry name" value="DUF5641"/>
</dbReference>
<dbReference type="InterPro" id="IPR036397">
    <property type="entry name" value="RNaseH_sf"/>
</dbReference>
<dbReference type="GO" id="GO:0003676">
    <property type="term" value="F:nucleic acid binding"/>
    <property type="evidence" value="ECO:0007669"/>
    <property type="project" value="InterPro"/>
</dbReference>
<organism evidence="3 4">
    <name type="scientific">Bursaphelenchus xylophilus</name>
    <name type="common">Pinewood nematode worm</name>
    <name type="synonym">Aphelenchoides xylophilus</name>
    <dbReference type="NCBI Taxonomy" id="6326"/>
    <lineage>
        <taxon>Eukaryota</taxon>
        <taxon>Metazoa</taxon>
        <taxon>Ecdysozoa</taxon>
        <taxon>Nematoda</taxon>
        <taxon>Chromadorea</taxon>
        <taxon>Rhabditida</taxon>
        <taxon>Tylenchina</taxon>
        <taxon>Tylenchomorpha</taxon>
        <taxon>Aphelenchoidea</taxon>
        <taxon>Aphelenchoididae</taxon>
        <taxon>Bursaphelenchus</taxon>
    </lineage>
</organism>
<dbReference type="Gene3D" id="2.60.98.50">
    <property type="match status" value="1"/>
</dbReference>
<dbReference type="Proteomes" id="UP000659654">
    <property type="component" value="Unassembled WGS sequence"/>
</dbReference>
<dbReference type="OrthoDB" id="5871302at2759"/>
<reference evidence="3" key="1">
    <citation type="submission" date="2020-09" db="EMBL/GenBank/DDBJ databases">
        <authorList>
            <person name="Kikuchi T."/>
        </authorList>
    </citation>
    <scope>NUCLEOTIDE SEQUENCE</scope>
    <source>
        <strain evidence="3">Ka4C1</strain>
    </source>
</reference>
<dbReference type="Gene3D" id="2.60.40.3770">
    <property type="match status" value="1"/>
</dbReference>
<dbReference type="SMR" id="A0A7I8XFW1"/>
<accession>A0A7I8XFW1</accession>
<name>A0A7I8XFW1_BURXY</name>
<dbReference type="Pfam" id="PF18701">
    <property type="entry name" value="DUF5641"/>
    <property type="match status" value="1"/>
</dbReference>
<keyword evidence="4" id="KW-1185">Reference proteome</keyword>
<evidence type="ECO:0000313" key="4">
    <source>
        <dbReference type="Proteomes" id="UP000659654"/>
    </source>
</evidence>
<dbReference type="PANTHER" id="PTHR47331">
    <property type="entry name" value="PHD-TYPE DOMAIN-CONTAINING PROTEIN"/>
    <property type="match status" value="1"/>
</dbReference>
<keyword evidence="1" id="KW-1133">Transmembrane helix</keyword>
<dbReference type="InterPro" id="IPR012337">
    <property type="entry name" value="RNaseH-like_sf"/>
</dbReference>
<protein>
    <submittedName>
        <fullName evidence="3">(pine wood nematode) hypothetical protein</fullName>
    </submittedName>
</protein>
<dbReference type="SUPFAM" id="SSF53098">
    <property type="entry name" value="Ribonuclease H-like"/>
    <property type="match status" value="1"/>
</dbReference>
<dbReference type="InterPro" id="IPR001584">
    <property type="entry name" value="Integrase_cat-core"/>
</dbReference>
<dbReference type="AlphaFoldDB" id="A0A7I8XFW1"/>
<keyword evidence="1" id="KW-0812">Transmembrane</keyword>
<dbReference type="Gene3D" id="3.30.420.10">
    <property type="entry name" value="Ribonuclease H-like superfamily/Ribonuclease H"/>
    <property type="match status" value="1"/>
</dbReference>
<feature type="domain" description="Integrase catalytic" evidence="2">
    <location>
        <begin position="146"/>
        <end position="330"/>
    </location>
</feature>